<evidence type="ECO:0000256" key="2">
    <source>
        <dbReference type="SAM" id="Phobius"/>
    </source>
</evidence>
<feature type="compositionally biased region" description="Pro residues" evidence="1">
    <location>
        <begin position="239"/>
        <end position="252"/>
    </location>
</feature>
<feature type="compositionally biased region" description="Basic and acidic residues" evidence="1">
    <location>
        <begin position="210"/>
        <end position="232"/>
    </location>
</feature>
<comment type="caution">
    <text evidence="3">The sequence shown here is derived from an EMBL/GenBank/DDBJ whole genome shotgun (WGS) entry which is preliminary data.</text>
</comment>
<evidence type="ECO:0000256" key="1">
    <source>
        <dbReference type="SAM" id="MobiDB-lite"/>
    </source>
</evidence>
<name>A0ABW4YX78_9HYPH</name>
<dbReference type="Proteomes" id="UP001597299">
    <property type="component" value="Unassembled WGS sequence"/>
</dbReference>
<feature type="transmembrane region" description="Helical" evidence="2">
    <location>
        <begin position="34"/>
        <end position="55"/>
    </location>
</feature>
<feature type="compositionally biased region" description="Acidic residues" evidence="1">
    <location>
        <begin position="170"/>
        <end position="181"/>
    </location>
</feature>
<feature type="compositionally biased region" description="Basic and acidic residues" evidence="1">
    <location>
        <begin position="267"/>
        <end position="278"/>
    </location>
</feature>
<accession>A0ABW4YX78</accession>
<sequence length="382" mass="38773">MGAIIIGIGLVVGAIGVVIGLIGVQSLAQPSGPTLVIVGTLGFVGGLLLLALGSIHRALVDIGQKLDGVVHVEAEDYYESEGARPIAFHEEAERAVTPVEPVREPARHAESVAETALPPVAAPAPVAPLPAAPLPAGPATPVPQAAIKGLAGSLSGSLPAWFRRKRAEPADEPELEPETAFDETPALGEPAGEALELPPFELSDLLEPEPAPRHEPAPKPEAKPQPETKPQPESKAPAAPKPAPAAPKPPIASPAASPIVPPAAKPTEPKPIEAKPAEPKPAPLAPKPGAGEAARPVSPVAQEALPADADDGPGAPPAFLHVNDLVDEPAPASITVLKAGVIGGMAYKLFSDGSIEAELPDGTLRFASLQELRDHVSGVGQG</sequence>
<protein>
    <recommendedName>
        <fullName evidence="5">DUF308 domain-containing protein</fullName>
    </recommendedName>
</protein>
<dbReference type="RefSeq" id="WP_213350485.1">
    <property type="nucleotide sequence ID" value="NZ_JAHBGB010000002.1"/>
</dbReference>
<feature type="region of interest" description="Disordered" evidence="1">
    <location>
        <begin position="204"/>
        <end position="321"/>
    </location>
</feature>
<reference evidence="4" key="1">
    <citation type="journal article" date="2019" name="Int. J. Syst. Evol. Microbiol.">
        <title>The Global Catalogue of Microorganisms (GCM) 10K type strain sequencing project: providing services to taxonomists for standard genome sequencing and annotation.</title>
        <authorList>
            <consortium name="The Broad Institute Genomics Platform"/>
            <consortium name="The Broad Institute Genome Sequencing Center for Infectious Disease"/>
            <person name="Wu L."/>
            <person name="Ma J."/>
        </authorList>
    </citation>
    <scope>NUCLEOTIDE SEQUENCE [LARGE SCALE GENOMIC DNA]</scope>
    <source>
        <strain evidence="4">CCM 7435</strain>
    </source>
</reference>
<feature type="transmembrane region" description="Helical" evidence="2">
    <location>
        <begin position="7"/>
        <end position="28"/>
    </location>
</feature>
<keyword evidence="2" id="KW-0472">Membrane</keyword>
<keyword evidence="2" id="KW-0812">Transmembrane</keyword>
<keyword evidence="4" id="KW-1185">Reference proteome</keyword>
<feature type="region of interest" description="Disordered" evidence="1">
    <location>
        <begin position="166"/>
        <end position="191"/>
    </location>
</feature>
<proteinExistence type="predicted"/>
<keyword evidence="2" id="KW-1133">Transmembrane helix</keyword>
<evidence type="ECO:0000313" key="4">
    <source>
        <dbReference type="Proteomes" id="UP001597299"/>
    </source>
</evidence>
<evidence type="ECO:0000313" key="3">
    <source>
        <dbReference type="EMBL" id="MFD2140977.1"/>
    </source>
</evidence>
<gene>
    <name evidence="3" type="ORF">ACFSNC_11240</name>
</gene>
<dbReference type="EMBL" id="JBHUHD010000001">
    <property type="protein sequence ID" value="MFD2140977.1"/>
    <property type="molecule type" value="Genomic_DNA"/>
</dbReference>
<evidence type="ECO:0008006" key="5">
    <source>
        <dbReference type="Google" id="ProtNLM"/>
    </source>
</evidence>
<organism evidence="3 4">
    <name type="scientific">Ancylobacter oerskovii</name>
    <dbReference type="NCBI Taxonomy" id="459519"/>
    <lineage>
        <taxon>Bacteria</taxon>
        <taxon>Pseudomonadati</taxon>
        <taxon>Pseudomonadota</taxon>
        <taxon>Alphaproteobacteria</taxon>
        <taxon>Hyphomicrobiales</taxon>
        <taxon>Xanthobacteraceae</taxon>
        <taxon>Ancylobacter</taxon>
    </lineage>
</organism>